<evidence type="ECO:0000313" key="2">
    <source>
        <dbReference type="Proteomes" id="UP000680815"/>
    </source>
</evidence>
<dbReference type="Proteomes" id="UP000680815">
    <property type="component" value="Unassembled WGS sequence"/>
</dbReference>
<keyword evidence="2" id="KW-1185">Reference proteome</keyword>
<dbReference type="Pfam" id="PF24716">
    <property type="entry name" value="WapI"/>
    <property type="match status" value="1"/>
</dbReference>
<dbReference type="InterPro" id="IPR056510">
    <property type="entry name" value="WapI"/>
</dbReference>
<reference evidence="1 2" key="1">
    <citation type="submission" date="2021-03" db="EMBL/GenBank/DDBJ databases">
        <authorList>
            <person name="So Y."/>
        </authorList>
    </citation>
    <scope>NUCLEOTIDE SEQUENCE [LARGE SCALE GENOMIC DNA]</scope>
    <source>
        <strain evidence="1 2">PWR1</strain>
    </source>
</reference>
<organism evidence="1 2">
    <name type="scientific">Roseomonas nitratireducens</name>
    <dbReference type="NCBI Taxonomy" id="2820810"/>
    <lineage>
        <taxon>Bacteria</taxon>
        <taxon>Pseudomonadati</taxon>
        <taxon>Pseudomonadota</taxon>
        <taxon>Alphaproteobacteria</taxon>
        <taxon>Acetobacterales</taxon>
        <taxon>Roseomonadaceae</taxon>
        <taxon>Roseomonas</taxon>
    </lineage>
</organism>
<name>A0ABS4AVV4_9PROT</name>
<dbReference type="RefSeq" id="WP_209352887.1">
    <property type="nucleotide sequence ID" value="NZ_JAGIYZ010000016.1"/>
</dbReference>
<protein>
    <recommendedName>
        <fullName evidence="3">Thioesterase</fullName>
    </recommendedName>
</protein>
<dbReference type="EMBL" id="JAGIYZ010000016">
    <property type="protein sequence ID" value="MBP0465499.1"/>
    <property type="molecule type" value="Genomic_DNA"/>
</dbReference>
<evidence type="ECO:0008006" key="3">
    <source>
        <dbReference type="Google" id="ProtNLM"/>
    </source>
</evidence>
<proteinExistence type="predicted"/>
<comment type="caution">
    <text evidence="1">The sequence shown here is derived from an EMBL/GenBank/DDBJ whole genome shotgun (WGS) entry which is preliminary data.</text>
</comment>
<gene>
    <name evidence="1" type="ORF">J5Y09_16355</name>
</gene>
<sequence>MEDEDAPGVRLGGLTLRAFGVAGSAPYEDWIDAHARVEAPGAVVEVRGTWLRAAELGALLHDLALMHRDLRGTAALHCIEPMLRIDMRCGPRGDIAMTVEITPDPSTQAHRFDFAIDQSDLPPALAGLRRILRRVPPVSPG</sequence>
<accession>A0ABS4AVV4</accession>
<evidence type="ECO:0000313" key="1">
    <source>
        <dbReference type="EMBL" id="MBP0465499.1"/>
    </source>
</evidence>